<proteinExistence type="predicted"/>
<dbReference type="AlphaFoldDB" id="X0VXY7"/>
<comment type="caution">
    <text evidence="1">The sequence shown here is derived from an EMBL/GenBank/DDBJ whole genome shotgun (WGS) entry which is preliminary data.</text>
</comment>
<protein>
    <submittedName>
        <fullName evidence="1">Uncharacterized protein</fullName>
    </submittedName>
</protein>
<name>X0VXY7_9ZZZZ</name>
<organism evidence="1">
    <name type="scientific">marine sediment metagenome</name>
    <dbReference type="NCBI Taxonomy" id="412755"/>
    <lineage>
        <taxon>unclassified sequences</taxon>
        <taxon>metagenomes</taxon>
        <taxon>ecological metagenomes</taxon>
    </lineage>
</organism>
<evidence type="ECO:0000313" key="1">
    <source>
        <dbReference type="EMBL" id="GAG05356.1"/>
    </source>
</evidence>
<gene>
    <name evidence="1" type="ORF">S01H1_46118</name>
</gene>
<dbReference type="EMBL" id="BARS01029510">
    <property type="protein sequence ID" value="GAG05356.1"/>
    <property type="molecule type" value="Genomic_DNA"/>
</dbReference>
<feature type="non-terminal residue" evidence="1">
    <location>
        <position position="1"/>
    </location>
</feature>
<sequence>IEAKLGIKSHDSTKDYKDPKVLLIPMFNQVTGSILDLTIFYKDFSKGKVADKNVERIGIKEVETPKEVVMDILGYINDFKSGYTETIKEKNFFLPVEIISSLDKISKNSDVKDFNFPIDLWAQIVYYSLNYYERKRDRKGDILEILRILWQGRLASFAIETKDLDVQQSEEVIQQQVEAFKEYKEKMWH</sequence>
<accession>X0VXY7</accession>
<reference evidence="1" key="1">
    <citation type="journal article" date="2014" name="Front. Microbiol.">
        <title>High frequency of phylogenetically diverse reductive dehalogenase-homologous genes in deep subseafloor sedimentary metagenomes.</title>
        <authorList>
            <person name="Kawai M."/>
            <person name="Futagami T."/>
            <person name="Toyoda A."/>
            <person name="Takaki Y."/>
            <person name="Nishi S."/>
            <person name="Hori S."/>
            <person name="Arai W."/>
            <person name="Tsubouchi T."/>
            <person name="Morono Y."/>
            <person name="Uchiyama I."/>
            <person name="Ito T."/>
            <person name="Fujiyama A."/>
            <person name="Inagaki F."/>
            <person name="Takami H."/>
        </authorList>
    </citation>
    <scope>NUCLEOTIDE SEQUENCE</scope>
    <source>
        <strain evidence="1">Expedition CK06-06</strain>
    </source>
</reference>